<evidence type="ECO:0000256" key="10">
    <source>
        <dbReference type="ARBA" id="ARBA00023002"/>
    </source>
</evidence>
<evidence type="ECO:0000256" key="9">
    <source>
        <dbReference type="ARBA" id="ARBA00022848"/>
    </source>
</evidence>
<dbReference type="PRINTS" id="PR00385">
    <property type="entry name" value="P450"/>
</dbReference>
<dbReference type="GO" id="GO:0004497">
    <property type="term" value="F:monooxygenase activity"/>
    <property type="evidence" value="ECO:0007669"/>
    <property type="project" value="UniProtKB-KW"/>
</dbReference>
<dbReference type="InterPro" id="IPR001128">
    <property type="entry name" value="Cyt_P450"/>
</dbReference>
<evidence type="ECO:0000256" key="15">
    <source>
        <dbReference type="RuleBase" id="RU000461"/>
    </source>
</evidence>
<evidence type="ECO:0000256" key="3">
    <source>
        <dbReference type="ARBA" id="ARBA00004174"/>
    </source>
</evidence>
<evidence type="ECO:0000256" key="4">
    <source>
        <dbReference type="ARBA" id="ARBA00004406"/>
    </source>
</evidence>
<evidence type="ECO:0000256" key="12">
    <source>
        <dbReference type="ARBA" id="ARBA00023033"/>
    </source>
</evidence>
<comment type="cofactor">
    <cofactor evidence="1 14">
        <name>heme</name>
        <dbReference type="ChEBI" id="CHEBI:30413"/>
    </cofactor>
</comment>
<feature type="binding site" description="axial binding residue" evidence="14">
    <location>
        <position position="346"/>
    </location>
    <ligand>
        <name>heme</name>
        <dbReference type="ChEBI" id="CHEBI:30413"/>
    </ligand>
    <ligandPart>
        <name>Fe</name>
        <dbReference type="ChEBI" id="CHEBI:18248"/>
    </ligandPart>
</feature>
<evidence type="ECO:0000256" key="11">
    <source>
        <dbReference type="ARBA" id="ARBA00023004"/>
    </source>
</evidence>
<evidence type="ECO:0008006" key="18">
    <source>
        <dbReference type="Google" id="ProtNLM"/>
    </source>
</evidence>
<evidence type="ECO:0000256" key="8">
    <source>
        <dbReference type="ARBA" id="ARBA00022824"/>
    </source>
</evidence>
<evidence type="ECO:0000256" key="14">
    <source>
        <dbReference type="PIRSR" id="PIRSR602401-1"/>
    </source>
</evidence>
<keyword evidence="6 14" id="KW-0349">Heme</keyword>
<gene>
    <name evidence="16" type="ORF">HHI36_017578</name>
</gene>
<dbReference type="InterPro" id="IPR002401">
    <property type="entry name" value="Cyt_P450_E_grp-I"/>
</dbReference>
<keyword evidence="9" id="KW-0492">Microsome</keyword>
<keyword evidence="7 14" id="KW-0479">Metal-binding</keyword>
<evidence type="ECO:0000256" key="7">
    <source>
        <dbReference type="ARBA" id="ARBA00022723"/>
    </source>
</evidence>
<evidence type="ECO:0000256" key="13">
    <source>
        <dbReference type="ARBA" id="ARBA00023136"/>
    </source>
</evidence>
<protein>
    <recommendedName>
        <fullName evidence="18">Cytochrome P450</fullName>
    </recommendedName>
</protein>
<evidence type="ECO:0000256" key="2">
    <source>
        <dbReference type="ARBA" id="ARBA00003690"/>
    </source>
</evidence>
<dbReference type="PANTHER" id="PTHR24291:SF189">
    <property type="entry name" value="CYTOCHROME P450 4C3-RELATED"/>
    <property type="match status" value="1"/>
</dbReference>
<evidence type="ECO:0000256" key="6">
    <source>
        <dbReference type="ARBA" id="ARBA00022617"/>
    </source>
</evidence>
<comment type="subcellular location">
    <subcellularLocation>
        <location evidence="4">Endoplasmic reticulum membrane</location>
        <topology evidence="4">Peripheral membrane protein</topology>
    </subcellularLocation>
    <subcellularLocation>
        <location evidence="3">Microsome membrane</location>
        <topology evidence="3">Peripheral membrane protein</topology>
    </subcellularLocation>
</comment>
<organism evidence="16 17">
    <name type="scientific">Cryptolaemus montrouzieri</name>
    <dbReference type="NCBI Taxonomy" id="559131"/>
    <lineage>
        <taxon>Eukaryota</taxon>
        <taxon>Metazoa</taxon>
        <taxon>Ecdysozoa</taxon>
        <taxon>Arthropoda</taxon>
        <taxon>Hexapoda</taxon>
        <taxon>Insecta</taxon>
        <taxon>Pterygota</taxon>
        <taxon>Neoptera</taxon>
        <taxon>Endopterygota</taxon>
        <taxon>Coleoptera</taxon>
        <taxon>Polyphaga</taxon>
        <taxon>Cucujiformia</taxon>
        <taxon>Coccinelloidea</taxon>
        <taxon>Coccinellidae</taxon>
        <taxon>Scymninae</taxon>
        <taxon>Scymnini</taxon>
        <taxon>Cryptolaemus</taxon>
    </lineage>
</organism>
<dbReference type="PROSITE" id="PS00086">
    <property type="entry name" value="CYTOCHROME_P450"/>
    <property type="match status" value="1"/>
</dbReference>
<keyword evidence="8" id="KW-0256">Endoplasmic reticulum</keyword>
<dbReference type="GO" id="GO:0005789">
    <property type="term" value="C:endoplasmic reticulum membrane"/>
    <property type="evidence" value="ECO:0007669"/>
    <property type="project" value="UniProtKB-SubCell"/>
</dbReference>
<keyword evidence="12 15" id="KW-0503">Monooxygenase</keyword>
<comment type="similarity">
    <text evidence="5 15">Belongs to the cytochrome P450 family.</text>
</comment>
<evidence type="ECO:0000256" key="1">
    <source>
        <dbReference type="ARBA" id="ARBA00001971"/>
    </source>
</evidence>
<comment type="function">
    <text evidence="2">May be involved in the metabolism of insect hormones and in the breakdown of synthetic insecticides.</text>
</comment>
<keyword evidence="11 14" id="KW-0408">Iron</keyword>
<dbReference type="InterPro" id="IPR036396">
    <property type="entry name" value="Cyt_P450_sf"/>
</dbReference>
<dbReference type="PRINTS" id="PR00463">
    <property type="entry name" value="EP450I"/>
</dbReference>
<dbReference type="SUPFAM" id="SSF48264">
    <property type="entry name" value="Cytochrome P450"/>
    <property type="match status" value="1"/>
</dbReference>
<dbReference type="Gene3D" id="1.10.630.10">
    <property type="entry name" value="Cytochrome P450"/>
    <property type="match status" value="1"/>
</dbReference>
<dbReference type="InterPro" id="IPR017972">
    <property type="entry name" value="Cyt_P450_CS"/>
</dbReference>
<accession>A0ABD2NMS6</accession>
<evidence type="ECO:0000313" key="16">
    <source>
        <dbReference type="EMBL" id="KAL3280071.1"/>
    </source>
</evidence>
<dbReference type="Pfam" id="PF00067">
    <property type="entry name" value="p450"/>
    <property type="match status" value="1"/>
</dbReference>
<sequence length="400" mass="46464">MVLRNWLQDGLLLSTGNKWTQRRKILTPAFHFNILKDFLAIFSEETDKVLEKLSKSCSEVIDIVPIISEFALITINETAMGTKLDPKDEQQKAYLDAVHDIEDVVRHRGNRPWLFPNWIYMFTSAYRKEKRILKVLHDFTKSVITKRMEDYKKSPEEQIQDNNDDDIFMGNRKKRLAMLDILLQANRDGEQINYEGICEEVDTFMFEGHDTTATALSFCLMLLANHSEIQDKVYEEIKSVFGEDTGKPSYQDLQKMDYLERCIKESLRLYPSVHFISRLVDEDTVLTSGFVIPKGLDVHIPIVEIHGNPEVYPNPEKFDPDRFSPENSRNRHPYAYIPFSAGPRNCIGQRFAMLEMKTLLIGILDRFKILPVDTPDTIVLKADLILKTRDGIKIKFIPRR</sequence>
<keyword evidence="13" id="KW-0472">Membrane</keyword>
<dbReference type="PANTHER" id="PTHR24291">
    <property type="entry name" value="CYTOCHROME P450 FAMILY 4"/>
    <property type="match status" value="1"/>
</dbReference>
<comment type="caution">
    <text evidence="16">The sequence shown here is derived from an EMBL/GenBank/DDBJ whole genome shotgun (WGS) entry which is preliminary data.</text>
</comment>
<dbReference type="InterPro" id="IPR050196">
    <property type="entry name" value="Cytochrome_P450_Monoox"/>
</dbReference>
<dbReference type="CDD" id="cd20628">
    <property type="entry name" value="CYP4"/>
    <property type="match status" value="1"/>
</dbReference>
<dbReference type="AlphaFoldDB" id="A0ABD2NMS6"/>
<dbReference type="GO" id="GO:0046872">
    <property type="term" value="F:metal ion binding"/>
    <property type="evidence" value="ECO:0007669"/>
    <property type="project" value="UniProtKB-KW"/>
</dbReference>
<evidence type="ECO:0000313" key="17">
    <source>
        <dbReference type="Proteomes" id="UP001516400"/>
    </source>
</evidence>
<evidence type="ECO:0000256" key="5">
    <source>
        <dbReference type="ARBA" id="ARBA00010617"/>
    </source>
</evidence>
<proteinExistence type="inferred from homology"/>
<reference evidence="16 17" key="1">
    <citation type="journal article" date="2021" name="BMC Biol.">
        <title>Horizontally acquired antibacterial genes associated with adaptive radiation of ladybird beetles.</title>
        <authorList>
            <person name="Li H.S."/>
            <person name="Tang X.F."/>
            <person name="Huang Y.H."/>
            <person name="Xu Z.Y."/>
            <person name="Chen M.L."/>
            <person name="Du X.Y."/>
            <person name="Qiu B.Y."/>
            <person name="Chen P.T."/>
            <person name="Zhang W."/>
            <person name="Slipinski A."/>
            <person name="Escalona H.E."/>
            <person name="Waterhouse R.M."/>
            <person name="Zwick A."/>
            <person name="Pang H."/>
        </authorList>
    </citation>
    <scope>NUCLEOTIDE SEQUENCE [LARGE SCALE GENOMIC DNA]</scope>
    <source>
        <strain evidence="16">SYSU2018</strain>
    </source>
</reference>
<dbReference type="Proteomes" id="UP001516400">
    <property type="component" value="Unassembled WGS sequence"/>
</dbReference>
<keyword evidence="17" id="KW-1185">Reference proteome</keyword>
<dbReference type="EMBL" id="JABFTP020000124">
    <property type="protein sequence ID" value="KAL3280071.1"/>
    <property type="molecule type" value="Genomic_DNA"/>
</dbReference>
<keyword evidence="10 15" id="KW-0560">Oxidoreductase</keyword>
<name>A0ABD2NMS6_9CUCU</name>